<evidence type="ECO:0000256" key="1">
    <source>
        <dbReference type="SAM" id="Phobius"/>
    </source>
</evidence>
<gene>
    <name evidence="2" type="ORF">BSAL_88085</name>
</gene>
<keyword evidence="1" id="KW-0472">Membrane</keyword>
<keyword evidence="3" id="KW-1185">Reference proteome</keyword>
<protein>
    <submittedName>
        <fullName evidence="2">Membrane-associated protein, putative</fullName>
    </submittedName>
</protein>
<keyword evidence="1" id="KW-1133">Transmembrane helix</keyword>
<evidence type="ECO:0000313" key="3">
    <source>
        <dbReference type="Proteomes" id="UP000051952"/>
    </source>
</evidence>
<sequence>MPAFPSEAAAYIVGIVVGAFFGIILVIGAGMCIYKHRRMGENLKLVETEVNELREEATERYYKEPARPRSADEEQ</sequence>
<accession>A0A0S4KH16</accession>
<proteinExistence type="predicted"/>
<evidence type="ECO:0000313" key="2">
    <source>
        <dbReference type="EMBL" id="CUI14412.1"/>
    </source>
</evidence>
<reference evidence="3" key="1">
    <citation type="submission" date="2015-09" db="EMBL/GenBank/DDBJ databases">
        <authorList>
            <consortium name="Pathogen Informatics"/>
        </authorList>
    </citation>
    <scope>NUCLEOTIDE SEQUENCE [LARGE SCALE GENOMIC DNA]</scope>
    <source>
        <strain evidence="3">Lake Konstanz</strain>
    </source>
</reference>
<dbReference type="EMBL" id="CYKH01001107">
    <property type="protein sequence ID" value="CUI14412.1"/>
    <property type="molecule type" value="Genomic_DNA"/>
</dbReference>
<dbReference type="VEuPathDB" id="TriTrypDB:BSAL_88085"/>
<dbReference type="AlphaFoldDB" id="A0A0S4KH16"/>
<dbReference type="Proteomes" id="UP000051952">
    <property type="component" value="Unassembled WGS sequence"/>
</dbReference>
<organism evidence="2 3">
    <name type="scientific">Bodo saltans</name>
    <name type="common">Flagellated protozoan</name>
    <dbReference type="NCBI Taxonomy" id="75058"/>
    <lineage>
        <taxon>Eukaryota</taxon>
        <taxon>Discoba</taxon>
        <taxon>Euglenozoa</taxon>
        <taxon>Kinetoplastea</taxon>
        <taxon>Metakinetoplastina</taxon>
        <taxon>Eubodonida</taxon>
        <taxon>Bodonidae</taxon>
        <taxon>Bodo</taxon>
    </lineage>
</organism>
<keyword evidence="1" id="KW-0812">Transmembrane</keyword>
<name>A0A0S4KH16_BODSA</name>
<feature type="transmembrane region" description="Helical" evidence="1">
    <location>
        <begin position="12"/>
        <end position="34"/>
    </location>
</feature>